<feature type="compositionally biased region" description="Acidic residues" evidence="1">
    <location>
        <begin position="175"/>
        <end position="207"/>
    </location>
</feature>
<accession>A0AAD6CJ41</accession>
<dbReference type="AlphaFoldDB" id="A0AAD6CJ41"/>
<protein>
    <submittedName>
        <fullName evidence="2">Uncharacterized protein</fullName>
    </submittedName>
</protein>
<reference evidence="2 3" key="1">
    <citation type="journal article" date="2023" name="IMA Fungus">
        <title>Comparative genomic study of the Penicillium genus elucidates a diverse pangenome and 15 lateral gene transfer events.</title>
        <authorList>
            <person name="Petersen C."/>
            <person name="Sorensen T."/>
            <person name="Nielsen M.R."/>
            <person name="Sondergaard T.E."/>
            <person name="Sorensen J.L."/>
            <person name="Fitzpatrick D.A."/>
            <person name="Frisvad J.C."/>
            <person name="Nielsen K.L."/>
        </authorList>
    </citation>
    <scope>NUCLEOTIDE SEQUENCE [LARGE SCALE GENOMIC DNA]</scope>
    <source>
        <strain evidence="2 3">IBT 35679</strain>
    </source>
</reference>
<dbReference type="PANTHER" id="PTHR37538">
    <property type="entry name" value="BTB DOMAIN-CONTAINING PROTEIN"/>
    <property type="match status" value="1"/>
</dbReference>
<name>A0AAD6CJ41_9EURO</name>
<proteinExistence type="predicted"/>
<comment type="caution">
    <text evidence="2">The sequence shown here is derived from an EMBL/GenBank/DDBJ whole genome shotgun (WGS) entry which is preliminary data.</text>
</comment>
<feature type="compositionally biased region" description="Basic residues" evidence="1">
    <location>
        <begin position="1"/>
        <end position="11"/>
    </location>
</feature>
<feature type="region of interest" description="Disordered" evidence="1">
    <location>
        <begin position="150"/>
        <end position="227"/>
    </location>
</feature>
<feature type="compositionally biased region" description="Basic and acidic residues" evidence="1">
    <location>
        <begin position="210"/>
        <end position="227"/>
    </location>
</feature>
<dbReference type="PANTHER" id="PTHR37538:SF1">
    <property type="entry name" value="BTB DOMAIN-CONTAINING PROTEIN"/>
    <property type="match status" value="1"/>
</dbReference>
<dbReference type="EMBL" id="JAQIZZ010000011">
    <property type="protein sequence ID" value="KAJ5522906.1"/>
    <property type="molecule type" value="Genomic_DNA"/>
</dbReference>
<gene>
    <name evidence="2" type="ORF">N7494_013220</name>
</gene>
<dbReference type="Proteomes" id="UP001220324">
    <property type="component" value="Unassembled WGS sequence"/>
</dbReference>
<evidence type="ECO:0000256" key="1">
    <source>
        <dbReference type="SAM" id="MobiDB-lite"/>
    </source>
</evidence>
<feature type="region of interest" description="Disordered" evidence="1">
    <location>
        <begin position="1"/>
        <end position="24"/>
    </location>
</feature>
<evidence type="ECO:0000313" key="2">
    <source>
        <dbReference type="EMBL" id="KAJ5522906.1"/>
    </source>
</evidence>
<feature type="region of interest" description="Disordered" evidence="1">
    <location>
        <begin position="251"/>
        <end position="270"/>
    </location>
</feature>
<evidence type="ECO:0000313" key="3">
    <source>
        <dbReference type="Proteomes" id="UP001220324"/>
    </source>
</evidence>
<keyword evidence="3" id="KW-1185">Reference proteome</keyword>
<organism evidence="2 3">
    <name type="scientific">Penicillium frequentans</name>
    <dbReference type="NCBI Taxonomy" id="3151616"/>
    <lineage>
        <taxon>Eukaryota</taxon>
        <taxon>Fungi</taxon>
        <taxon>Dikarya</taxon>
        <taxon>Ascomycota</taxon>
        <taxon>Pezizomycotina</taxon>
        <taxon>Eurotiomycetes</taxon>
        <taxon>Eurotiomycetidae</taxon>
        <taxon>Eurotiales</taxon>
        <taxon>Aspergillaceae</taxon>
        <taxon>Penicillium</taxon>
    </lineage>
</organism>
<sequence length="288" mass="32413">MAMKKKSKKSQTRRESKATTSVPINSNIDYNRPLSSIADEYRRSVLVYHASRICEISGLEALAKHYIERFGERLSLYDVLRLTRDVFSHLPEGETWLPIYIRSHLQRLKVGKLRVNLPELYITLGQDHHFDITVMKMVIDMLSAQISDASLKEGPAAQEPVDEEPTVEKPTVDEPTADEPTAEEPAVEEPAVEESATEDSATEESADENSVPKDHAADEPTVERWTDEWIIPETCSDALLPLHETHVANEPHSVASVNGQPEHDFLPDFSSKYSLVRQLGETTSRNAR</sequence>